<reference evidence="1 2" key="1">
    <citation type="journal article" date="2020" name="Microorganisms">
        <title>Reliable Identification of Environmental Pseudomonas Isolates Using the rpoD Gene.</title>
        <authorList>
            <consortium name="The Broad Institute Genome Sequencing Platform"/>
            <person name="Girard L."/>
            <person name="Lood C."/>
            <person name="Rokni-Zadeh H."/>
            <person name="van Noort V."/>
            <person name="Lavigne R."/>
            <person name="De Mot R."/>
        </authorList>
    </citation>
    <scope>NUCLEOTIDE SEQUENCE [LARGE SCALE GENOMIC DNA]</scope>
    <source>
        <strain evidence="1 2">RW8P3</strain>
    </source>
</reference>
<evidence type="ECO:0000313" key="1">
    <source>
        <dbReference type="EMBL" id="QXI29954.1"/>
    </source>
</evidence>
<dbReference type="AlphaFoldDB" id="A0A9E6TTM3"/>
<protein>
    <submittedName>
        <fullName evidence="1">Uncharacterized protein</fullName>
    </submittedName>
</protein>
<accession>A0A9E6TTM3</accession>
<keyword evidence="2" id="KW-1185">Reference proteome</keyword>
<proteinExistence type="predicted"/>
<dbReference type="KEGG" id="pvw:HU752_008380"/>
<evidence type="ECO:0000313" key="2">
    <source>
        <dbReference type="Proteomes" id="UP000634530"/>
    </source>
</evidence>
<organism evidence="1 2">
    <name type="scientific">Pseudomonas vanderleydeniana</name>
    <dbReference type="NCBI Taxonomy" id="2745495"/>
    <lineage>
        <taxon>Bacteria</taxon>
        <taxon>Pseudomonadati</taxon>
        <taxon>Pseudomonadota</taxon>
        <taxon>Gammaproteobacteria</taxon>
        <taxon>Pseudomonadales</taxon>
        <taxon>Pseudomonadaceae</taxon>
        <taxon>Pseudomonas</taxon>
    </lineage>
</organism>
<sequence length="108" mass="12316">MNGDEVYLAIGEMLFSIAPNEAKFVVVDAEISKGNDHCKFLFDYIDAEGKKDWFSPPSSRVDSDLFDCLLLKKEYSEKGLVGDFPVWVGCELSFNVERSKLSIDFRYE</sequence>
<name>A0A9E6TTM3_9PSED</name>
<dbReference type="EMBL" id="CP077093">
    <property type="protein sequence ID" value="QXI29954.1"/>
    <property type="molecule type" value="Genomic_DNA"/>
</dbReference>
<dbReference type="Proteomes" id="UP000634530">
    <property type="component" value="Chromosome"/>
</dbReference>
<dbReference type="SUPFAM" id="SSF160424">
    <property type="entry name" value="BH3703-like"/>
    <property type="match status" value="1"/>
</dbReference>
<reference evidence="1 2" key="2">
    <citation type="journal article" date="2021" name="Microorganisms">
        <title>The Ever-Expanding Pseudomonas Genus: Description of 43 New Species and Partition of the Pseudomonas putida Group.</title>
        <authorList>
            <person name="Girard L."/>
            <person name="Lood C."/>
            <person name="Hofte M."/>
            <person name="Vandamme P."/>
            <person name="Rokni-Zadeh H."/>
            <person name="van Noort V."/>
            <person name="Lavigne R."/>
            <person name="De Mot R."/>
        </authorList>
    </citation>
    <scope>NUCLEOTIDE SEQUENCE [LARGE SCALE GENOMIC DNA]</scope>
    <source>
        <strain evidence="1 2">RW8P3</strain>
    </source>
</reference>
<dbReference type="RefSeq" id="WP_186678038.1">
    <property type="nucleotide sequence ID" value="NZ_CP077093.1"/>
</dbReference>
<dbReference type="InterPro" id="IPR036170">
    <property type="entry name" value="YezG-like_sf"/>
</dbReference>
<gene>
    <name evidence="1" type="ORF">HU752_008380</name>
</gene>